<dbReference type="InterPro" id="IPR001623">
    <property type="entry name" value="DnaJ_domain"/>
</dbReference>
<organism evidence="2">
    <name type="scientific">Cladocopium goreaui</name>
    <dbReference type="NCBI Taxonomy" id="2562237"/>
    <lineage>
        <taxon>Eukaryota</taxon>
        <taxon>Sar</taxon>
        <taxon>Alveolata</taxon>
        <taxon>Dinophyceae</taxon>
        <taxon>Suessiales</taxon>
        <taxon>Symbiodiniaceae</taxon>
        <taxon>Cladocopium</taxon>
    </lineage>
</organism>
<dbReference type="PROSITE" id="PS50076">
    <property type="entry name" value="DNAJ_2"/>
    <property type="match status" value="1"/>
</dbReference>
<dbReference type="AlphaFoldDB" id="A0A9P1BQF1"/>
<dbReference type="SMART" id="SM00271">
    <property type="entry name" value="DnaJ"/>
    <property type="match status" value="1"/>
</dbReference>
<dbReference type="InterPro" id="IPR036869">
    <property type="entry name" value="J_dom_sf"/>
</dbReference>
<keyword evidence="4" id="KW-1185">Reference proteome</keyword>
<evidence type="ECO:0000259" key="1">
    <source>
        <dbReference type="PROSITE" id="PS50076"/>
    </source>
</evidence>
<dbReference type="InterPro" id="IPR050817">
    <property type="entry name" value="DjlA_DnaK_co-chaperone"/>
</dbReference>
<proteinExistence type="predicted"/>
<dbReference type="Gene3D" id="1.10.287.110">
    <property type="entry name" value="DnaJ domain"/>
    <property type="match status" value="1"/>
</dbReference>
<comment type="caution">
    <text evidence="2">The sequence shown here is derived from an EMBL/GenBank/DDBJ whole genome shotgun (WGS) entry which is preliminary data.</text>
</comment>
<dbReference type="PANTHER" id="PTHR24074">
    <property type="entry name" value="CO-CHAPERONE PROTEIN DJLA"/>
    <property type="match status" value="1"/>
</dbReference>
<dbReference type="CDD" id="cd06257">
    <property type="entry name" value="DnaJ"/>
    <property type="match status" value="1"/>
</dbReference>
<protein>
    <submittedName>
        <fullName evidence="3">Chaperone protein DnaJ</fullName>
    </submittedName>
</protein>
<dbReference type="EMBL" id="CAMXCT030000349">
    <property type="protein sequence ID" value="CAL4764846.1"/>
    <property type="molecule type" value="Genomic_DNA"/>
</dbReference>
<dbReference type="EMBL" id="CAMXCT020000349">
    <property type="protein sequence ID" value="CAL1130909.1"/>
    <property type="molecule type" value="Genomic_DNA"/>
</dbReference>
<sequence length="503" mass="55953">MTVDDAPLQSSVWAHNLRDLSRAWALEPTVLGGTVPTTTEWQQLYAAAQKGGTGRISSQMLMVLHAPLPSSHVLRAANAALCSRESENNRLELLKRLLSWLEKDTSRSAQMLRESLKEVPEFYATLLKSFRAAIPTEPVFCEVVIQLMGQVCKGHVENASSFVQLGAAQDLCYALDRHRSRKELQRHGLYAVACLVHDGGNPVQSSQPGVLRPVYIKLANLQPENVVLQAQAPGFSSAPGCDGSENSAFAQGSVPSPAWKVPAVLLSACRREKASKAFGDGSNFQLPGICPMARKPKLKEGEKAPELKVLLFLMWEEGESKVSVGVYPHQSKHWEALELSDCSTKEEIKAKYRKLSVKYHPDKNQEDGAKERFQRITEAYEALKETDGQLAFPWERFPERQQMMKGSDLIRTLGFLGAEAAQQDPIKAQFMQQVVKEATDCRVLLHERDTKDEEKSCKEIWADALCVDERSGANHLVKVYRRIVTLSEAAKLAAKEGMEELDE</sequence>
<reference evidence="2" key="1">
    <citation type="submission" date="2022-10" db="EMBL/GenBank/DDBJ databases">
        <authorList>
            <person name="Chen Y."/>
            <person name="Dougan E. K."/>
            <person name="Chan C."/>
            <person name="Rhodes N."/>
            <person name="Thang M."/>
        </authorList>
    </citation>
    <scope>NUCLEOTIDE SEQUENCE</scope>
</reference>
<dbReference type="EMBL" id="CAMXCT010000349">
    <property type="protein sequence ID" value="CAI3977534.1"/>
    <property type="molecule type" value="Genomic_DNA"/>
</dbReference>
<evidence type="ECO:0000313" key="2">
    <source>
        <dbReference type="EMBL" id="CAI3977534.1"/>
    </source>
</evidence>
<dbReference type="Pfam" id="PF00226">
    <property type="entry name" value="DnaJ"/>
    <property type="match status" value="1"/>
</dbReference>
<reference evidence="3 4" key="2">
    <citation type="submission" date="2024-05" db="EMBL/GenBank/DDBJ databases">
        <authorList>
            <person name="Chen Y."/>
            <person name="Shah S."/>
            <person name="Dougan E. K."/>
            <person name="Thang M."/>
            <person name="Chan C."/>
        </authorList>
    </citation>
    <scope>NUCLEOTIDE SEQUENCE [LARGE SCALE GENOMIC DNA]</scope>
</reference>
<name>A0A9P1BQF1_9DINO</name>
<evidence type="ECO:0000313" key="4">
    <source>
        <dbReference type="Proteomes" id="UP001152797"/>
    </source>
</evidence>
<gene>
    <name evidence="2" type="ORF">C1SCF055_LOCUS5667</name>
</gene>
<dbReference type="SUPFAM" id="SSF46565">
    <property type="entry name" value="Chaperone J-domain"/>
    <property type="match status" value="1"/>
</dbReference>
<dbReference type="OrthoDB" id="419822at2759"/>
<dbReference type="PRINTS" id="PR00625">
    <property type="entry name" value="JDOMAIN"/>
</dbReference>
<feature type="domain" description="J" evidence="1">
    <location>
        <begin position="332"/>
        <end position="398"/>
    </location>
</feature>
<evidence type="ECO:0000313" key="3">
    <source>
        <dbReference type="EMBL" id="CAL4764846.1"/>
    </source>
</evidence>
<accession>A0A9P1BQF1</accession>
<dbReference type="Proteomes" id="UP001152797">
    <property type="component" value="Unassembled WGS sequence"/>
</dbReference>